<dbReference type="GO" id="GO:0004316">
    <property type="term" value="F:3-oxoacyl-[acyl-carrier-protein] reductase (NADPH) activity"/>
    <property type="evidence" value="ECO:0007669"/>
    <property type="project" value="UniProtKB-EC"/>
</dbReference>
<sequence length="260" mass="26395">MTIAGTAATYDFGGRVALVTGGGSGLGEACVRRLAASDAGVLVVDLSLEQAQRVGAEADALGRGRVVAVQADVSDSSSMAGVAEVLKLEFGRLDCAVNSAGVGAEPMSVVDYDLGEWTRVLNVNLTGVLVAMQVELRAMLDAGVPGSVVNLASVFAHRGRAGAAAYVASKHAVAGLTATAALDVAEHGIRVNAVSPGFIETPMVTARHDEAARSVIAGLHPLNRLGTPDEIADAVVWLLSDSARFVTGAAYAADAGFLAR</sequence>
<dbReference type="AlphaFoldDB" id="A0A2P2CA75"/>
<proteinExistence type="inferred from homology"/>
<dbReference type="EMBL" id="CZKA01000050">
    <property type="protein sequence ID" value="CUR58904.1"/>
    <property type="molecule type" value="Genomic_DNA"/>
</dbReference>
<dbReference type="InterPro" id="IPR020904">
    <property type="entry name" value="Sc_DH/Rdtase_CS"/>
</dbReference>
<accession>A0A2P2CA75</accession>
<dbReference type="PRINTS" id="PR00080">
    <property type="entry name" value="SDRFAMILY"/>
</dbReference>
<keyword evidence="2 3" id="KW-0560">Oxidoreductase</keyword>
<evidence type="ECO:0000256" key="1">
    <source>
        <dbReference type="ARBA" id="ARBA00006484"/>
    </source>
</evidence>
<dbReference type="FunFam" id="3.40.50.720:FF:000084">
    <property type="entry name" value="Short-chain dehydrogenase reductase"/>
    <property type="match status" value="1"/>
</dbReference>
<comment type="similarity">
    <text evidence="1">Belongs to the short-chain dehydrogenases/reductases (SDR) family.</text>
</comment>
<dbReference type="PANTHER" id="PTHR24321:SF8">
    <property type="entry name" value="ESTRADIOL 17-BETA-DEHYDROGENASE 8-RELATED"/>
    <property type="match status" value="1"/>
</dbReference>
<dbReference type="CDD" id="cd05233">
    <property type="entry name" value="SDR_c"/>
    <property type="match status" value="1"/>
</dbReference>
<dbReference type="PRINTS" id="PR00081">
    <property type="entry name" value="GDHRDH"/>
</dbReference>
<dbReference type="PANTHER" id="PTHR24321">
    <property type="entry name" value="DEHYDROGENASES, SHORT CHAIN"/>
    <property type="match status" value="1"/>
</dbReference>
<dbReference type="InterPro" id="IPR002347">
    <property type="entry name" value="SDR_fam"/>
</dbReference>
<dbReference type="SUPFAM" id="SSF51735">
    <property type="entry name" value="NAD(P)-binding Rossmann-fold domains"/>
    <property type="match status" value="1"/>
</dbReference>
<dbReference type="PROSITE" id="PS00061">
    <property type="entry name" value="ADH_SHORT"/>
    <property type="match status" value="1"/>
</dbReference>
<dbReference type="EC" id="1.1.1.100" evidence="3"/>
<dbReference type="Gene3D" id="3.40.50.720">
    <property type="entry name" value="NAD(P)-binding Rossmann-like Domain"/>
    <property type="match status" value="1"/>
</dbReference>
<dbReference type="InterPro" id="IPR036291">
    <property type="entry name" value="NAD(P)-bd_dom_sf"/>
</dbReference>
<gene>
    <name evidence="3" type="ORF">NOCA2540103</name>
</gene>
<protein>
    <submittedName>
        <fullName evidence="3">Putative 3-oxoacyl-(Acyl-carrier-protein) reductase</fullName>
        <ecNumber evidence="3">1.1.1.100</ecNumber>
    </submittedName>
</protein>
<name>A0A2P2CA75_9ZZZZ</name>
<evidence type="ECO:0000313" key="3">
    <source>
        <dbReference type="EMBL" id="CUR58904.1"/>
    </source>
</evidence>
<organism evidence="3">
    <name type="scientific">metagenome</name>
    <dbReference type="NCBI Taxonomy" id="256318"/>
    <lineage>
        <taxon>unclassified sequences</taxon>
        <taxon>metagenomes</taxon>
    </lineage>
</organism>
<dbReference type="Pfam" id="PF13561">
    <property type="entry name" value="adh_short_C2"/>
    <property type="match status" value="1"/>
</dbReference>
<reference evidence="3" key="1">
    <citation type="submission" date="2015-08" db="EMBL/GenBank/DDBJ databases">
        <authorList>
            <person name="Babu N.S."/>
            <person name="Beckwith C.J."/>
            <person name="Beseler K.G."/>
            <person name="Brison A."/>
            <person name="Carone J.V."/>
            <person name="Caskin T.P."/>
            <person name="Diamond M."/>
            <person name="Durham M.E."/>
            <person name="Foxe J.M."/>
            <person name="Go M."/>
            <person name="Henderson B.A."/>
            <person name="Jones I.B."/>
            <person name="McGettigan J.A."/>
            <person name="Micheletti S.J."/>
            <person name="Nasrallah M.E."/>
            <person name="Ortiz D."/>
            <person name="Piller C.R."/>
            <person name="Privatt S.R."/>
            <person name="Schneider S.L."/>
            <person name="Sharp S."/>
            <person name="Smith T.C."/>
            <person name="Stanton J.D."/>
            <person name="Ullery H.E."/>
            <person name="Wilson R.J."/>
            <person name="Serrano M.G."/>
            <person name="Buck G."/>
            <person name="Lee V."/>
            <person name="Wang Y."/>
            <person name="Carvalho R."/>
            <person name="Voegtly L."/>
            <person name="Shi R."/>
            <person name="Duckworth R."/>
            <person name="Johnson A."/>
            <person name="Loviza R."/>
            <person name="Walstead R."/>
            <person name="Shah Z."/>
            <person name="Kiflezghi M."/>
            <person name="Wade K."/>
            <person name="Ball S.L."/>
            <person name="Bradley K.W."/>
            <person name="Asai D.J."/>
            <person name="Bowman C.A."/>
            <person name="Russell D.A."/>
            <person name="Pope W.H."/>
            <person name="Jacobs-Sera D."/>
            <person name="Hendrix R.W."/>
            <person name="Hatfull G.F."/>
        </authorList>
    </citation>
    <scope>NUCLEOTIDE SEQUENCE</scope>
</reference>
<evidence type="ECO:0000256" key="2">
    <source>
        <dbReference type="ARBA" id="ARBA00023002"/>
    </source>
</evidence>